<dbReference type="Pfam" id="PF21351">
    <property type="entry name" value="TetR_C_41"/>
    <property type="match status" value="1"/>
</dbReference>
<name>A0ABZ0M5F8_9ACTN</name>
<sequence>MPDERAAGSRAEQRAATRRALVAEGRRRFAGDGYHGVVLAEVARAVGVTKGAAYHHFESKAGLFEAVVAEVQRDLGERVAAAAEVYDDPWEQLRAGCRAFLAAGSDPAVRRIVLVDAPTVLGWDKWRAMDEESSARHLTEALTALIEAGIVAEQPVEPLARLLSGAMNEAALWLARSGTPEALELTVSALDGLLAGIRREDPERPMS</sequence>
<dbReference type="RefSeq" id="WP_318109892.1">
    <property type="nucleotide sequence ID" value="NZ_CP137573.1"/>
</dbReference>
<dbReference type="Pfam" id="PF00440">
    <property type="entry name" value="TetR_N"/>
    <property type="match status" value="1"/>
</dbReference>
<dbReference type="InterPro" id="IPR009057">
    <property type="entry name" value="Homeodomain-like_sf"/>
</dbReference>
<keyword evidence="3" id="KW-0804">Transcription</keyword>
<evidence type="ECO:0000259" key="5">
    <source>
        <dbReference type="PROSITE" id="PS50977"/>
    </source>
</evidence>
<dbReference type="SUPFAM" id="SSF48498">
    <property type="entry name" value="Tetracyclin repressor-like, C-terminal domain"/>
    <property type="match status" value="1"/>
</dbReference>
<dbReference type="PROSITE" id="PS50977">
    <property type="entry name" value="HTH_TETR_2"/>
    <property type="match status" value="1"/>
</dbReference>
<evidence type="ECO:0000256" key="2">
    <source>
        <dbReference type="ARBA" id="ARBA00023125"/>
    </source>
</evidence>
<accession>A0ABZ0M5F8</accession>
<dbReference type="InterPro" id="IPR050109">
    <property type="entry name" value="HTH-type_TetR-like_transc_reg"/>
</dbReference>
<dbReference type="PRINTS" id="PR00455">
    <property type="entry name" value="HTHTETR"/>
</dbReference>
<dbReference type="SUPFAM" id="SSF46689">
    <property type="entry name" value="Homeodomain-like"/>
    <property type="match status" value="1"/>
</dbReference>
<keyword evidence="7" id="KW-1185">Reference proteome</keyword>
<dbReference type="Gene3D" id="1.10.357.10">
    <property type="entry name" value="Tetracycline Repressor, domain 2"/>
    <property type="match status" value="1"/>
</dbReference>
<reference evidence="6 7" key="1">
    <citation type="submission" date="2023-10" db="EMBL/GenBank/DDBJ databases">
        <title>The genome sequence of Streptomyces sp. HUAS YS2.</title>
        <authorList>
            <person name="Mo P."/>
        </authorList>
    </citation>
    <scope>NUCLEOTIDE SEQUENCE [LARGE SCALE GENOMIC DNA]</scope>
    <source>
        <strain evidence="6 7">HUAS YS2</strain>
    </source>
</reference>
<evidence type="ECO:0000313" key="6">
    <source>
        <dbReference type="EMBL" id="WOX26705.1"/>
    </source>
</evidence>
<evidence type="ECO:0000313" key="7">
    <source>
        <dbReference type="Proteomes" id="UP001301731"/>
    </source>
</evidence>
<organism evidence="6 7">
    <name type="scientific">Streptomyces solicathayae</name>
    <dbReference type="NCBI Taxonomy" id="3081768"/>
    <lineage>
        <taxon>Bacteria</taxon>
        <taxon>Bacillati</taxon>
        <taxon>Actinomycetota</taxon>
        <taxon>Actinomycetes</taxon>
        <taxon>Kitasatosporales</taxon>
        <taxon>Streptomycetaceae</taxon>
        <taxon>Streptomyces</taxon>
    </lineage>
</organism>
<dbReference type="PANTHER" id="PTHR30055:SF234">
    <property type="entry name" value="HTH-TYPE TRANSCRIPTIONAL REGULATOR BETI"/>
    <property type="match status" value="1"/>
</dbReference>
<dbReference type="Proteomes" id="UP001301731">
    <property type="component" value="Chromosome"/>
</dbReference>
<evidence type="ECO:0000256" key="3">
    <source>
        <dbReference type="ARBA" id="ARBA00023163"/>
    </source>
</evidence>
<dbReference type="InterPro" id="IPR049484">
    <property type="entry name" value="Rv0078-like_C"/>
</dbReference>
<keyword evidence="2 4" id="KW-0238">DNA-binding</keyword>
<evidence type="ECO:0000256" key="1">
    <source>
        <dbReference type="ARBA" id="ARBA00023015"/>
    </source>
</evidence>
<evidence type="ECO:0000256" key="4">
    <source>
        <dbReference type="PROSITE-ProRule" id="PRU00335"/>
    </source>
</evidence>
<proteinExistence type="predicted"/>
<dbReference type="EMBL" id="CP137573">
    <property type="protein sequence ID" value="WOX26705.1"/>
    <property type="molecule type" value="Genomic_DNA"/>
</dbReference>
<dbReference type="InterPro" id="IPR001647">
    <property type="entry name" value="HTH_TetR"/>
</dbReference>
<protein>
    <submittedName>
        <fullName evidence="6">TetR/AcrR family transcriptional regulator</fullName>
    </submittedName>
</protein>
<gene>
    <name evidence="6" type="ORF">R2D22_20890</name>
</gene>
<dbReference type="PANTHER" id="PTHR30055">
    <property type="entry name" value="HTH-TYPE TRANSCRIPTIONAL REGULATOR RUTR"/>
    <property type="match status" value="1"/>
</dbReference>
<feature type="domain" description="HTH tetR-type" evidence="5">
    <location>
        <begin position="15"/>
        <end position="75"/>
    </location>
</feature>
<dbReference type="InterPro" id="IPR036271">
    <property type="entry name" value="Tet_transcr_reg_TetR-rel_C_sf"/>
</dbReference>
<keyword evidence="1" id="KW-0805">Transcription regulation</keyword>
<feature type="DNA-binding region" description="H-T-H motif" evidence="4">
    <location>
        <begin position="38"/>
        <end position="57"/>
    </location>
</feature>